<protein>
    <recommendedName>
        <fullName evidence="4">Conjugal transfer protein TraN</fullName>
    </recommendedName>
</protein>
<evidence type="ECO:0000313" key="2">
    <source>
        <dbReference type="EMBL" id="KAG2374551.1"/>
    </source>
</evidence>
<dbReference type="EMBL" id="PYSW02000044">
    <property type="protein sequence ID" value="KAG2374551.1"/>
    <property type="molecule type" value="Genomic_DNA"/>
</dbReference>
<accession>A0AA88GI39</accession>
<dbReference type="RefSeq" id="XP_044543725.1">
    <property type="nucleotide sequence ID" value="XM_044686129.1"/>
</dbReference>
<sequence length="690" mass="76055">MSVIKTLTLLCILILLSITSHAHKISLHSPSYQTPHVSIDWSSLTPQQLSSLPNNVLASATRQNIQSIPAESCIGFTSSQLAVLSIEACSGFSSSQVSNFNPNACYGFKSTCFTGMNPEAFQGFRGDCIQQIPSKEFSGIDSAQKLSAFSLGAVSSFSSNDLRNLDPLICSGFSSEQVGSIHNDGNGNGACSGFTSECFNLIKRENLRRLSGFCVKAMNPEIFDHMSGIQFSNIPSVAMEGLRKDQLSRITNAVVCSNFTRDQISNLNVANQVCAGFSGTCLQAVRPSEFSGFFSDCLHQLDPKVFQYFNVEQVQNLRAESFKGMTGYQIYNFKPETCQAFSSNQLSQLQPENNQACTGFRPDCIRNVPPIAFYGFSGKCFTSFPKETLMAVQAQQLEQVNPTTCSSFNYHTVDPFNSKDNQVCSGFTSQCLSQIGLDAMMGMNAQCFSQIPPSSLQGLNKYFIQNINIGAFAGATANQFAALYTYFGNDYFVNVVPRENLRMVSREQVVLFKTKIENGEIVLTRKFSPNDLTKLSWLKLALSTPNSLSEILTPTNILSIDMCQTFYGLLNNSQIYSQAIYHYLTVDKLNCFLRDTINGITAGQLSMIDPRAFVESSGSFAQSFLYVNPLAVNGLTEQQLNSLLVDDFLGRAMTCDQFKNLNSAQQAFIQNTNSYTVLQKKCMTLPPKKH</sequence>
<feature type="signal peptide" evidence="1">
    <location>
        <begin position="1"/>
        <end position="22"/>
    </location>
</feature>
<dbReference type="AlphaFoldDB" id="A0AA88GI39"/>
<comment type="caution">
    <text evidence="2">The sequence shown here is derived from an EMBL/GenBank/DDBJ whole genome shotgun (WGS) entry which is preliminary data.</text>
</comment>
<reference evidence="2 3" key="1">
    <citation type="journal article" date="2018" name="BMC Genomics">
        <title>The genome of Naegleria lovaniensis, the basis for a comparative approach to unravel pathogenicity factors of the human pathogenic amoeba N. fowleri.</title>
        <authorList>
            <person name="Liechti N."/>
            <person name="Schurch N."/>
            <person name="Bruggmann R."/>
            <person name="Wittwer M."/>
        </authorList>
    </citation>
    <scope>NUCLEOTIDE SEQUENCE [LARGE SCALE GENOMIC DNA]</scope>
    <source>
        <strain evidence="2 3">ATCC 30569</strain>
    </source>
</reference>
<evidence type="ECO:0008006" key="4">
    <source>
        <dbReference type="Google" id="ProtNLM"/>
    </source>
</evidence>
<name>A0AA88GI39_NAELO</name>
<dbReference type="Proteomes" id="UP000816034">
    <property type="component" value="Unassembled WGS sequence"/>
</dbReference>
<keyword evidence="1" id="KW-0732">Signal</keyword>
<evidence type="ECO:0000313" key="3">
    <source>
        <dbReference type="Proteomes" id="UP000816034"/>
    </source>
</evidence>
<dbReference type="GeneID" id="68103024"/>
<keyword evidence="3" id="KW-1185">Reference proteome</keyword>
<gene>
    <name evidence="2" type="ORF">C9374_010570</name>
</gene>
<evidence type="ECO:0000256" key="1">
    <source>
        <dbReference type="SAM" id="SignalP"/>
    </source>
</evidence>
<proteinExistence type="predicted"/>
<feature type="chain" id="PRO_5041712222" description="Conjugal transfer protein TraN" evidence="1">
    <location>
        <begin position="23"/>
        <end position="690"/>
    </location>
</feature>
<organism evidence="2 3">
    <name type="scientific">Naegleria lovaniensis</name>
    <name type="common">Amoeba</name>
    <dbReference type="NCBI Taxonomy" id="51637"/>
    <lineage>
        <taxon>Eukaryota</taxon>
        <taxon>Discoba</taxon>
        <taxon>Heterolobosea</taxon>
        <taxon>Tetramitia</taxon>
        <taxon>Eutetramitia</taxon>
        <taxon>Vahlkampfiidae</taxon>
        <taxon>Naegleria</taxon>
    </lineage>
</organism>